<dbReference type="GO" id="GO:0007155">
    <property type="term" value="P:cell adhesion"/>
    <property type="evidence" value="ECO:0007669"/>
    <property type="project" value="InterPro"/>
</dbReference>
<dbReference type="GO" id="GO:0030001">
    <property type="term" value="P:metal ion transport"/>
    <property type="evidence" value="ECO:0007669"/>
    <property type="project" value="InterPro"/>
</dbReference>
<dbReference type="InterPro" id="IPR050492">
    <property type="entry name" value="Bact_metal-bind_prot9"/>
</dbReference>
<dbReference type="RefSeq" id="WP_197701872.1">
    <property type="nucleotide sequence ID" value="NZ_AP028930.1"/>
</dbReference>
<proteinExistence type="inferred from homology"/>
<keyword evidence="3 6" id="KW-0813">Transport</keyword>
<dbReference type="Proteomes" id="UP000215126">
    <property type="component" value="Chromosome 1"/>
</dbReference>
<keyword evidence="8" id="KW-1185">Reference proteome</keyword>
<dbReference type="GeneID" id="88094194"/>
<dbReference type="AlphaFoldDB" id="A0A239SFS9"/>
<dbReference type="PANTHER" id="PTHR42953">
    <property type="entry name" value="HIGH-AFFINITY ZINC UPTAKE SYSTEM PROTEIN ZNUA-RELATED"/>
    <property type="match status" value="1"/>
</dbReference>
<dbReference type="GO" id="GO:0046872">
    <property type="term" value="F:metal ion binding"/>
    <property type="evidence" value="ECO:0007669"/>
    <property type="project" value="UniProtKB-KW"/>
</dbReference>
<dbReference type="InterPro" id="IPR006128">
    <property type="entry name" value="Lipoprotein_PsaA-like"/>
</dbReference>
<keyword evidence="5" id="KW-0732">Signal</keyword>
<dbReference type="Gene3D" id="3.40.50.1980">
    <property type="entry name" value="Nitrogenase molybdenum iron protein domain"/>
    <property type="match status" value="2"/>
</dbReference>
<dbReference type="PRINTS" id="PR00691">
    <property type="entry name" value="ADHESINB"/>
</dbReference>
<evidence type="ECO:0000313" key="8">
    <source>
        <dbReference type="Proteomes" id="UP000215126"/>
    </source>
</evidence>
<evidence type="ECO:0000256" key="4">
    <source>
        <dbReference type="ARBA" id="ARBA00022723"/>
    </source>
</evidence>
<gene>
    <name evidence="7" type="primary">ssaB</name>
    <name evidence="7" type="ORF">SAMEA4530655_01522</name>
</gene>
<dbReference type="Pfam" id="PF01297">
    <property type="entry name" value="ZnuA"/>
    <property type="match status" value="1"/>
</dbReference>
<evidence type="ECO:0000313" key="7">
    <source>
        <dbReference type="EMBL" id="SNU83523.1"/>
    </source>
</evidence>
<dbReference type="EMBL" id="LT906435">
    <property type="protein sequence ID" value="SNU83523.1"/>
    <property type="molecule type" value="Genomic_DNA"/>
</dbReference>
<organism evidence="7 8">
    <name type="scientific">Pandoraea sputorum</name>
    <dbReference type="NCBI Taxonomy" id="93222"/>
    <lineage>
        <taxon>Bacteria</taxon>
        <taxon>Pseudomonadati</taxon>
        <taxon>Pseudomonadota</taxon>
        <taxon>Betaproteobacteria</taxon>
        <taxon>Burkholderiales</taxon>
        <taxon>Burkholderiaceae</taxon>
        <taxon>Pandoraea</taxon>
    </lineage>
</organism>
<dbReference type="GO" id="GO:0030313">
    <property type="term" value="C:cell envelope"/>
    <property type="evidence" value="ECO:0007669"/>
    <property type="project" value="UniProtKB-SubCell"/>
</dbReference>
<evidence type="ECO:0000256" key="2">
    <source>
        <dbReference type="ARBA" id="ARBA00011028"/>
    </source>
</evidence>
<comment type="similarity">
    <text evidence="2 6">Belongs to the bacterial solute-binding protein 9 family.</text>
</comment>
<dbReference type="SUPFAM" id="SSF53807">
    <property type="entry name" value="Helical backbone' metal receptor"/>
    <property type="match status" value="1"/>
</dbReference>
<reference evidence="7 8" key="1">
    <citation type="submission" date="2017-06" db="EMBL/GenBank/DDBJ databases">
        <authorList>
            <consortium name="Pathogen Informatics"/>
        </authorList>
    </citation>
    <scope>NUCLEOTIDE SEQUENCE [LARGE SCALE GENOMIC DNA]</scope>
    <source>
        <strain evidence="7 8">NCTC13161</strain>
    </source>
</reference>
<evidence type="ECO:0000256" key="5">
    <source>
        <dbReference type="ARBA" id="ARBA00022729"/>
    </source>
</evidence>
<protein>
    <submittedName>
        <fullName evidence="7">Saliva-binding protein</fullName>
    </submittedName>
</protein>
<keyword evidence="4" id="KW-0479">Metal-binding</keyword>
<name>A0A239SFS9_9BURK</name>
<evidence type="ECO:0000256" key="6">
    <source>
        <dbReference type="RuleBase" id="RU003512"/>
    </source>
</evidence>
<evidence type="ECO:0000256" key="3">
    <source>
        <dbReference type="ARBA" id="ARBA00022448"/>
    </source>
</evidence>
<accession>A0A239SFS9</accession>
<dbReference type="PANTHER" id="PTHR42953:SF1">
    <property type="entry name" value="METAL-BINDING PROTEIN HI_0362-RELATED"/>
    <property type="match status" value="1"/>
</dbReference>
<sequence>MRFGMDAAWRLVVGLAALVGLTTPVSSHAAQEKLNVVASFSVLADIVQSVGGDRINTTSLIPRNRDAHHFEPTPADVAEVRKADVVFVHGVAGFEGYLPRLIAASGYTGPVVTVSEGVKLRTRVRKGVAGDDPHTWNNPMNAVIYVGHIKDALEAKDPAGRAEYEANAARYIAALKAIDADARQRLGKIPETQRVVISSHAAFGYLGDAYGITFLSPMSISTADEPSAKHIAALIDQIRKERVSAYFVENSNNPRLVELVAQATNVKPGGELYAEALSPPGGPASTYLDMLRHNVDTLATALEKAPAQASAK</sequence>
<comment type="subcellular location">
    <subcellularLocation>
        <location evidence="1">Cell envelope</location>
    </subcellularLocation>
</comment>
<dbReference type="InterPro" id="IPR006129">
    <property type="entry name" value="AdhesinB"/>
</dbReference>
<dbReference type="PRINTS" id="PR00690">
    <property type="entry name" value="ADHESNFAMILY"/>
</dbReference>
<dbReference type="STRING" id="93222.NA29_11890"/>
<evidence type="ECO:0000256" key="1">
    <source>
        <dbReference type="ARBA" id="ARBA00004196"/>
    </source>
</evidence>
<dbReference type="InterPro" id="IPR006127">
    <property type="entry name" value="ZnuA-like"/>
</dbReference>